<gene>
    <name evidence="1" type="ORF">C5S46_06830</name>
</gene>
<name>A0AC61S958_9EURY</name>
<evidence type="ECO:0000313" key="2">
    <source>
        <dbReference type="Proteomes" id="UP000315423"/>
    </source>
</evidence>
<evidence type="ECO:0000313" key="1">
    <source>
        <dbReference type="EMBL" id="TKY91248.1"/>
    </source>
</evidence>
<protein>
    <submittedName>
        <fullName evidence="1">YIP1 family protein</fullName>
    </submittedName>
</protein>
<accession>A0AC61S958</accession>
<organism evidence="1 2">
    <name type="scientific">Candidatus Methanomarinus sp</name>
    <dbReference type="NCBI Taxonomy" id="3386244"/>
    <lineage>
        <taxon>Archaea</taxon>
        <taxon>Methanobacteriati</taxon>
        <taxon>Methanobacteriota</taxon>
        <taxon>Stenosarchaea group</taxon>
        <taxon>Methanomicrobia</taxon>
        <taxon>Methanosarcinales</taxon>
        <taxon>ANME-2 cluster</taxon>
        <taxon>Candidatus Methanocomedenaceae</taxon>
        <taxon>Candidatus Methanomarinus</taxon>
    </lineage>
</organism>
<dbReference type="Proteomes" id="UP000315423">
    <property type="component" value="Unassembled WGS sequence"/>
</dbReference>
<reference evidence="1" key="1">
    <citation type="submission" date="2018-09" db="EMBL/GenBank/DDBJ databases">
        <title>A genomic encyclopedia of anaerobic methanotrophic archaea.</title>
        <authorList>
            <person name="Skennerton C.T."/>
            <person name="Chadwick G.L."/>
            <person name="Laso-Perez R."/>
            <person name="Leu A.O."/>
            <person name="Speth D.R."/>
            <person name="Yu H."/>
            <person name="Morgan-Lang C."/>
            <person name="Hatzenpichler R."/>
            <person name="Goudeau D."/>
            <person name="Malmstrom R."/>
            <person name="Woyke T."/>
            <person name="Hallam S."/>
            <person name="Tyson G.W."/>
            <person name="Wegener G."/>
            <person name="Boetius A."/>
            <person name="Orphan V.J."/>
        </authorList>
    </citation>
    <scope>NUCLEOTIDE SEQUENCE</scope>
    <source>
        <strain evidence="1">CONS3730D10UFb2</strain>
    </source>
</reference>
<comment type="caution">
    <text evidence="1">The sequence shown here is derived from an EMBL/GenBank/DDBJ whole genome shotgun (WGS) entry which is preliminary data.</text>
</comment>
<sequence>MSMISNITGMIVSPGQTIEKIAEKPYIEEAVMIVGIVAILSGISGYLALNIFSFDFGDMSPDEIKLVNTIIFVSSVVGPIITIMVMWIIATGVVHLISVALGGEGKFTQMLVIYGYANIPILIGVIIGVILMMFIEPITISISAGS</sequence>
<feature type="non-terminal residue" evidence="1">
    <location>
        <position position="146"/>
    </location>
</feature>
<dbReference type="EMBL" id="QYBA01000233">
    <property type="protein sequence ID" value="TKY91248.1"/>
    <property type="molecule type" value="Genomic_DNA"/>
</dbReference>
<proteinExistence type="predicted"/>